<reference evidence="2 3" key="1">
    <citation type="submission" date="2019-01" db="EMBL/GenBank/DDBJ databases">
        <title>Pseudolysobacter antarctica gen. nov., sp. nov., isolated from Fildes Peninsula, Antarctica.</title>
        <authorList>
            <person name="Wei Z."/>
            <person name="Peng F."/>
        </authorList>
    </citation>
    <scope>NUCLEOTIDE SEQUENCE [LARGE SCALE GENOMIC DNA]</scope>
    <source>
        <strain evidence="2 3">AQ6-296</strain>
    </source>
</reference>
<evidence type="ECO:0000256" key="1">
    <source>
        <dbReference type="SAM" id="SignalP"/>
    </source>
</evidence>
<protein>
    <recommendedName>
        <fullName evidence="4">CSLREA domain-containing protein</fullName>
    </recommendedName>
</protein>
<dbReference type="InterPro" id="IPR011050">
    <property type="entry name" value="Pectin_lyase_fold/virulence"/>
</dbReference>
<dbReference type="AlphaFoldDB" id="A0A411HM30"/>
<gene>
    <name evidence="2" type="ORF">ELE36_14390</name>
</gene>
<dbReference type="EMBL" id="CP035704">
    <property type="protein sequence ID" value="QBB71450.1"/>
    <property type="molecule type" value="Genomic_DNA"/>
</dbReference>
<dbReference type="SUPFAM" id="SSF51126">
    <property type="entry name" value="Pectin lyase-like"/>
    <property type="match status" value="1"/>
</dbReference>
<sequence length="645" mass="66382">MFMILRMLLLIFCACLIGVQQARAVCSISVPPQPRYVGNTTSDNKCTDNDIQSAINAAACPGTRIYITGERNYTGQHLVISGQSLSLIGSAAACGVENANGGGSAVPTAPLRTLTGSSTLGASVISIIGNSTVTLQYLDITGGNLNGSGKGGGIFFYGSGALTLDTTTVDSNQADSGGGINMNSPSSSALTLTLLKNSLVTNNVATTSGGGILLEGNSQLIAISDQTLIGSNQALGGYGGGIHIIGPARADIGSAGHDSAGVVSNNSAVYGGGIAARATQSNAQNAVVQLFTSNAEHPVDVQNNHASALGGAIYLLPFEDSTGSSSDAVFCAYNFRIDNNTAADGAAIYSDDASASGQSDHGSSTYMNLPAPNPPLCGAATPATFGAVVCAADAPCNALTANRAEQMDTTPTSGATIFVRAGLFNGERISLQHNQGGELIRAAGNASAYPVAALSSCLVSSNSFTGDLILAEYAVVELQNCTIAGNIFFSFGPVFPHYLIYLDANSHLVMNDSIVYETNLLTLDQPGNVNDPMHIVVKNVLSNDITTLPSSPSIIVGDPLFTDTRNVNYRLKAFVQNGHVTHSPAIDFSATAISNLTDLEGKPFDQDVPTVPNNFGPHDLGAYEMRPIPGRIFADGFGDAISIVY</sequence>
<proteinExistence type="predicted"/>
<organism evidence="2 3">
    <name type="scientific">Pseudolysobacter antarcticus</name>
    <dbReference type="NCBI Taxonomy" id="2511995"/>
    <lineage>
        <taxon>Bacteria</taxon>
        <taxon>Pseudomonadati</taxon>
        <taxon>Pseudomonadota</taxon>
        <taxon>Gammaproteobacteria</taxon>
        <taxon>Lysobacterales</taxon>
        <taxon>Rhodanobacteraceae</taxon>
        <taxon>Pseudolysobacter</taxon>
    </lineage>
</organism>
<dbReference type="Proteomes" id="UP000291562">
    <property type="component" value="Chromosome"/>
</dbReference>
<dbReference type="RefSeq" id="WP_129834463.1">
    <property type="nucleotide sequence ID" value="NZ_CP035704.1"/>
</dbReference>
<dbReference type="OrthoDB" id="5758889at2"/>
<feature type="chain" id="PRO_5019471528" description="CSLREA domain-containing protein" evidence="1">
    <location>
        <begin position="25"/>
        <end position="645"/>
    </location>
</feature>
<evidence type="ECO:0000313" key="2">
    <source>
        <dbReference type="EMBL" id="QBB71450.1"/>
    </source>
</evidence>
<name>A0A411HM30_9GAMM</name>
<keyword evidence="3" id="KW-1185">Reference proteome</keyword>
<dbReference type="KEGG" id="xbc:ELE36_14390"/>
<keyword evidence="1" id="KW-0732">Signal</keyword>
<evidence type="ECO:0000313" key="3">
    <source>
        <dbReference type="Proteomes" id="UP000291562"/>
    </source>
</evidence>
<accession>A0A411HM30</accession>
<feature type="signal peptide" evidence="1">
    <location>
        <begin position="1"/>
        <end position="24"/>
    </location>
</feature>
<evidence type="ECO:0008006" key="4">
    <source>
        <dbReference type="Google" id="ProtNLM"/>
    </source>
</evidence>